<name>A0A512IS81_9HYPH</name>
<organism evidence="1 2">
    <name type="scientific">Methylobacterium haplocladii</name>
    <dbReference type="NCBI Taxonomy" id="1176176"/>
    <lineage>
        <taxon>Bacteria</taxon>
        <taxon>Pseudomonadati</taxon>
        <taxon>Pseudomonadota</taxon>
        <taxon>Alphaproteobacteria</taxon>
        <taxon>Hyphomicrobiales</taxon>
        <taxon>Methylobacteriaceae</taxon>
        <taxon>Methylobacterium</taxon>
    </lineage>
</organism>
<protein>
    <submittedName>
        <fullName evidence="1">Uncharacterized protein</fullName>
    </submittedName>
</protein>
<evidence type="ECO:0000313" key="1">
    <source>
        <dbReference type="EMBL" id="GEP00568.1"/>
    </source>
</evidence>
<dbReference type="RefSeq" id="WP_147079968.1">
    <property type="nucleotide sequence ID" value="NZ_BJZT01000032.1"/>
</dbReference>
<comment type="caution">
    <text evidence="1">The sequence shown here is derived from an EMBL/GenBank/DDBJ whole genome shotgun (WGS) entry which is preliminary data.</text>
</comment>
<gene>
    <name evidence="1" type="ORF">MHA02_29550</name>
</gene>
<dbReference type="AlphaFoldDB" id="A0A512IS81"/>
<accession>A0A512IS81</accession>
<dbReference type="EMBL" id="BJZT01000032">
    <property type="protein sequence ID" value="GEP00568.1"/>
    <property type="molecule type" value="Genomic_DNA"/>
</dbReference>
<evidence type="ECO:0000313" key="2">
    <source>
        <dbReference type="Proteomes" id="UP000321258"/>
    </source>
</evidence>
<proteinExistence type="predicted"/>
<reference evidence="1 2" key="1">
    <citation type="submission" date="2019-07" db="EMBL/GenBank/DDBJ databases">
        <title>Whole genome shotgun sequence of Methylobacterium haplocladii NBRC 107714.</title>
        <authorList>
            <person name="Hosoyama A."/>
            <person name="Uohara A."/>
            <person name="Ohji S."/>
            <person name="Ichikawa N."/>
        </authorList>
    </citation>
    <scope>NUCLEOTIDE SEQUENCE [LARGE SCALE GENOMIC DNA]</scope>
    <source>
        <strain evidence="1 2">NBRC 107714</strain>
    </source>
</reference>
<sequence length="89" mass="9493">MATHTFKTQLKLGFGAGPAIPVDLLLTYDVVDGTEIDILSATATGSPLPAGMLRLIELYPGLKSELLAKARQDAVDRRRSTVRSLARAA</sequence>
<dbReference type="Proteomes" id="UP000321258">
    <property type="component" value="Unassembled WGS sequence"/>
</dbReference>
<keyword evidence="2" id="KW-1185">Reference proteome</keyword>